<evidence type="ECO:0000256" key="1">
    <source>
        <dbReference type="SAM" id="SignalP"/>
    </source>
</evidence>
<dbReference type="RefSeq" id="WP_207825772.1">
    <property type="nucleotide sequence ID" value="NZ_CP062006.1"/>
</dbReference>
<reference evidence="2 3" key="1">
    <citation type="submission" date="2020-09" db="EMBL/GenBank/DDBJ databases">
        <title>Brevundimonas sp. LVF1 isolated from an oligotrophic pond in Goettingen, Germany.</title>
        <authorList>
            <person name="Friedrich I."/>
            <person name="Klassen A."/>
            <person name="Neubauer H."/>
            <person name="Schneider D."/>
            <person name="Hertel R."/>
            <person name="Daniel R."/>
        </authorList>
    </citation>
    <scope>NUCLEOTIDE SEQUENCE [LARGE SCALE GENOMIC DNA]</scope>
    <source>
        <strain evidence="2 3">LVF1</strain>
    </source>
</reference>
<gene>
    <name evidence="2" type="ORF">IFE19_03680</name>
</gene>
<feature type="chain" id="PRO_5047231359" description="Lipoprotein" evidence="1">
    <location>
        <begin position="21"/>
        <end position="130"/>
    </location>
</feature>
<protein>
    <recommendedName>
        <fullName evidence="4">Lipoprotein</fullName>
    </recommendedName>
</protein>
<evidence type="ECO:0000313" key="3">
    <source>
        <dbReference type="Proteomes" id="UP000663942"/>
    </source>
</evidence>
<accession>A0ABX7SQ39</accession>
<keyword evidence="1" id="KW-0732">Signal</keyword>
<proteinExistence type="predicted"/>
<keyword evidence="3" id="KW-1185">Reference proteome</keyword>
<organism evidence="2 3">
    <name type="scientific">Brevundimonas pondensis</name>
    <dbReference type="NCBI Taxonomy" id="2774189"/>
    <lineage>
        <taxon>Bacteria</taxon>
        <taxon>Pseudomonadati</taxon>
        <taxon>Pseudomonadota</taxon>
        <taxon>Alphaproteobacteria</taxon>
        <taxon>Caulobacterales</taxon>
        <taxon>Caulobacteraceae</taxon>
        <taxon>Brevundimonas</taxon>
    </lineage>
</organism>
<name>A0ABX7SQ39_9CAUL</name>
<dbReference type="PROSITE" id="PS51257">
    <property type="entry name" value="PROKAR_LIPOPROTEIN"/>
    <property type="match status" value="1"/>
</dbReference>
<dbReference type="EMBL" id="CP062006">
    <property type="protein sequence ID" value="QTC88501.1"/>
    <property type="molecule type" value="Genomic_DNA"/>
</dbReference>
<sequence length="130" mass="14115">MRRTIALCAFAMAALTGGCASDPMPVVRTAGMPGELEPIHAAAFTRDLAVFRVSSNGCTGKEDVKPFVTRLHDSAVITLRRVDEDRCAEPRIDGVQLQWTFEELGIAPGSSVTVNNPYVIRQIVKSNENL</sequence>
<evidence type="ECO:0008006" key="4">
    <source>
        <dbReference type="Google" id="ProtNLM"/>
    </source>
</evidence>
<dbReference type="Proteomes" id="UP000663942">
    <property type="component" value="Chromosome"/>
</dbReference>
<feature type="signal peptide" evidence="1">
    <location>
        <begin position="1"/>
        <end position="20"/>
    </location>
</feature>
<evidence type="ECO:0000313" key="2">
    <source>
        <dbReference type="EMBL" id="QTC88501.1"/>
    </source>
</evidence>